<reference evidence="2" key="1">
    <citation type="journal article" date="2019" name="Int. J. Syst. Evol. Microbiol.">
        <title>The Global Catalogue of Microorganisms (GCM) 10K type strain sequencing project: providing services to taxonomists for standard genome sequencing and annotation.</title>
        <authorList>
            <consortium name="The Broad Institute Genomics Platform"/>
            <consortium name="The Broad Institute Genome Sequencing Center for Infectious Disease"/>
            <person name="Wu L."/>
            <person name="Ma J."/>
        </authorList>
    </citation>
    <scope>NUCLEOTIDE SEQUENCE [LARGE SCALE GENOMIC DNA]</scope>
    <source>
        <strain evidence="2">NBRC 109019</strain>
    </source>
</reference>
<dbReference type="EMBL" id="AP027734">
    <property type="protein sequence ID" value="BDZ55753.1"/>
    <property type="molecule type" value="Genomic_DNA"/>
</dbReference>
<accession>A0ABM8H4L9</accession>
<gene>
    <name evidence="1" type="ORF">GCM10025870_28260</name>
</gene>
<organism evidence="1 2">
    <name type="scientific">Agromyces marinus</name>
    <dbReference type="NCBI Taxonomy" id="1389020"/>
    <lineage>
        <taxon>Bacteria</taxon>
        <taxon>Bacillati</taxon>
        <taxon>Actinomycetota</taxon>
        <taxon>Actinomycetes</taxon>
        <taxon>Micrococcales</taxon>
        <taxon>Microbacteriaceae</taxon>
        <taxon>Agromyces</taxon>
    </lineage>
</organism>
<protein>
    <submittedName>
        <fullName evidence="1">Uncharacterized protein</fullName>
    </submittedName>
</protein>
<name>A0ABM8H4L9_9MICO</name>
<proteinExistence type="predicted"/>
<keyword evidence="2" id="KW-1185">Reference proteome</keyword>
<dbReference type="Proteomes" id="UP001321477">
    <property type="component" value="Chromosome"/>
</dbReference>
<evidence type="ECO:0000313" key="2">
    <source>
        <dbReference type="Proteomes" id="UP001321477"/>
    </source>
</evidence>
<sequence>MSDGQLDRIRRGIHQGLHHLRHVLDPGDEARFTEEPMIHGHVEQPPGCCIEQPIQTNVIHDVRPPHLCFRLSEKPLAKG</sequence>
<evidence type="ECO:0000313" key="1">
    <source>
        <dbReference type="EMBL" id="BDZ55753.1"/>
    </source>
</evidence>